<keyword evidence="9" id="KW-1185">Reference proteome</keyword>
<feature type="domain" description="Disease resistance protein At4g27190-like leucine-rich repeats" evidence="7">
    <location>
        <begin position="1356"/>
        <end position="1506"/>
    </location>
</feature>
<keyword evidence="5" id="KW-0175">Coiled coil</keyword>
<dbReference type="Gene3D" id="3.40.50.300">
    <property type="entry name" value="P-loop containing nucleotide triphosphate hydrolases"/>
    <property type="match status" value="1"/>
</dbReference>
<dbReference type="InterPro" id="IPR057135">
    <property type="entry name" value="At4g27190-like_LRR"/>
</dbReference>
<dbReference type="Proteomes" id="UP001634007">
    <property type="component" value="Unassembled WGS sequence"/>
</dbReference>
<dbReference type="InterPro" id="IPR002182">
    <property type="entry name" value="NB-ARC"/>
</dbReference>
<dbReference type="InterPro" id="IPR032675">
    <property type="entry name" value="LRR_dom_sf"/>
</dbReference>
<evidence type="ECO:0000313" key="8">
    <source>
        <dbReference type="EMBL" id="KAL3750251.1"/>
    </source>
</evidence>
<dbReference type="Gene3D" id="1.10.8.430">
    <property type="entry name" value="Helical domain of apoptotic protease-activating factors"/>
    <property type="match status" value="1"/>
</dbReference>
<feature type="domain" description="Disease resistance protein At4g27190-like leucine-rich repeats" evidence="7">
    <location>
        <begin position="1145"/>
        <end position="1295"/>
    </location>
</feature>
<dbReference type="SUPFAM" id="SSF52058">
    <property type="entry name" value="L domain-like"/>
    <property type="match status" value="2"/>
</dbReference>
<dbReference type="SUPFAM" id="SSF52047">
    <property type="entry name" value="RNI-like"/>
    <property type="match status" value="1"/>
</dbReference>
<dbReference type="PANTHER" id="PTHR33463">
    <property type="entry name" value="NB-ARC DOMAIN-CONTAINING PROTEIN-RELATED"/>
    <property type="match status" value="1"/>
</dbReference>
<feature type="domain" description="NB-ARC" evidence="6">
    <location>
        <begin position="176"/>
        <end position="344"/>
    </location>
</feature>
<accession>A0ABD3LJ78</accession>
<keyword evidence="4" id="KW-0067">ATP-binding</keyword>
<dbReference type="PANTHER" id="PTHR33463:SF215">
    <property type="entry name" value="NB-ARC DOMAIN DISEASE RESISTANCE PROTEIN"/>
    <property type="match status" value="1"/>
</dbReference>
<gene>
    <name evidence="8" type="ORF">ACJRO7_011272</name>
</gene>
<feature type="domain" description="Disease resistance protein At4g27190-like leucine-rich repeats" evidence="7">
    <location>
        <begin position="929"/>
        <end position="1035"/>
    </location>
</feature>
<evidence type="ECO:0000313" key="9">
    <source>
        <dbReference type="Proteomes" id="UP001634007"/>
    </source>
</evidence>
<dbReference type="Gene3D" id="3.80.10.10">
    <property type="entry name" value="Ribonuclease Inhibitor"/>
    <property type="match status" value="6"/>
</dbReference>
<proteinExistence type="inferred from homology"/>
<organism evidence="8 9">
    <name type="scientific">Eucalyptus globulus</name>
    <name type="common">Tasmanian blue gum</name>
    <dbReference type="NCBI Taxonomy" id="34317"/>
    <lineage>
        <taxon>Eukaryota</taxon>
        <taxon>Viridiplantae</taxon>
        <taxon>Streptophyta</taxon>
        <taxon>Embryophyta</taxon>
        <taxon>Tracheophyta</taxon>
        <taxon>Spermatophyta</taxon>
        <taxon>Magnoliopsida</taxon>
        <taxon>eudicotyledons</taxon>
        <taxon>Gunneridae</taxon>
        <taxon>Pentapetalae</taxon>
        <taxon>rosids</taxon>
        <taxon>malvids</taxon>
        <taxon>Myrtales</taxon>
        <taxon>Myrtaceae</taxon>
        <taxon>Myrtoideae</taxon>
        <taxon>Eucalypteae</taxon>
        <taxon>Eucalyptus</taxon>
    </lineage>
</organism>
<feature type="domain" description="Disease resistance protein At4g27190-like leucine-rich repeats" evidence="7">
    <location>
        <begin position="1601"/>
        <end position="1755"/>
    </location>
</feature>
<dbReference type="InterPro" id="IPR042197">
    <property type="entry name" value="Apaf_helical"/>
</dbReference>
<keyword evidence="3" id="KW-0611">Plant defense</keyword>
<dbReference type="EMBL" id="JBJKBG010000002">
    <property type="protein sequence ID" value="KAL3750251.1"/>
    <property type="molecule type" value="Genomic_DNA"/>
</dbReference>
<dbReference type="Pfam" id="PF00931">
    <property type="entry name" value="NB-ARC"/>
    <property type="match status" value="1"/>
</dbReference>
<evidence type="ECO:0000256" key="2">
    <source>
        <dbReference type="ARBA" id="ARBA00022741"/>
    </source>
</evidence>
<feature type="coiled-coil region" evidence="5">
    <location>
        <begin position="35"/>
        <end position="101"/>
    </location>
</feature>
<evidence type="ECO:0008006" key="10">
    <source>
        <dbReference type="Google" id="ProtNLM"/>
    </source>
</evidence>
<dbReference type="PRINTS" id="PR00364">
    <property type="entry name" value="DISEASERSIST"/>
</dbReference>
<keyword evidence="2" id="KW-0547">Nucleotide-binding</keyword>
<evidence type="ECO:0000256" key="4">
    <source>
        <dbReference type="ARBA" id="ARBA00022840"/>
    </source>
</evidence>
<evidence type="ECO:0000259" key="7">
    <source>
        <dbReference type="Pfam" id="PF23247"/>
    </source>
</evidence>
<dbReference type="InterPro" id="IPR050905">
    <property type="entry name" value="Plant_NBS-LRR"/>
</dbReference>
<dbReference type="SUPFAM" id="SSF52540">
    <property type="entry name" value="P-loop containing nucleoside triphosphate hydrolases"/>
    <property type="match status" value="1"/>
</dbReference>
<evidence type="ECO:0000256" key="3">
    <source>
        <dbReference type="ARBA" id="ARBA00022821"/>
    </source>
</evidence>
<protein>
    <recommendedName>
        <fullName evidence="10">NB-ARC domain-containing protein</fullName>
    </recommendedName>
</protein>
<comment type="similarity">
    <text evidence="1">Belongs to the disease resistance NB-LRR family.</text>
</comment>
<dbReference type="InterPro" id="IPR027417">
    <property type="entry name" value="P-loop_NTPase"/>
</dbReference>
<evidence type="ECO:0000256" key="5">
    <source>
        <dbReference type="SAM" id="Coils"/>
    </source>
</evidence>
<dbReference type="GO" id="GO:0006952">
    <property type="term" value="P:defense response"/>
    <property type="evidence" value="ECO:0007669"/>
    <property type="project" value="UniProtKB-KW"/>
</dbReference>
<reference evidence="8 9" key="1">
    <citation type="submission" date="2024-11" db="EMBL/GenBank/DDBJ databases">
        <title>Chromosome-level genome assembly of Eucalyptus globulus Labill. provides insights into its genome evolution.</title>
        <authorList>
            <person name="Li X."/>
        </authorList>
    </citation>
    <scope>NUCLEOTIDE SEQUENCE [LARGE SCALE GENOMIC DNA]</scope>
    <source>
        <strain evidence="8">CL2024</strain>
        <tissue evidence="8">Fresh tender leaves</tissue>
    </source>
</reference>
<evidence type="ECO:0000256" key="1">
    <source>
        <dbReference type="ARBA" id="ARBA00008894"/>
    </source>
</evidence>
<name>A0ABD3LJ78_EUCGL</name>
<sequence>MTETIVYPVASNLLSKLGECLFAPIGRQFEYVLCYKSYVEELKNGVKELENARQRVQSSVDEAVYDGKLIHVDVKNWLKSVNEETEKADNLLKRNESAKDACFRGWLPNPMVRHPIGRKVKKMAQVIQGLHKESQNNIFRKVYCANTPIGIVTAATSTARSAQRKEDVLVSRASVIEDVIKAITDDKVCVIGVHGPGGVGKSKLMEDVERRVKEEQLFDVVATTNVSRNPDLKRIQAEIAYALGLTLVNEETAYGRADLLCKRLEKDSEKKILIILDNLWTKLELKEVGIPCGYNNKVRGCKLLLTSRDRHVLYTEMGSDREFQLSELEHEEACTLFERTVGDRVNDLEFKIFVNRVVENCGGLPLLIISVANRLKRGDLLEWRDASTNKEGSDVKSIVEFSYNNLKDERIKALFLVHALFSQGLGTRDALIYCMGLGLYKKFSKTIEDARDKLIMDRRRLLDSSLLLGNYGRDRLSMHDLFIDVAISMHDKFIDTEWNALVGREDFGFNEWSKYDIRKCTAMSFLNVGIDEIPEKLDCPNMRIFLLIEQNRSLKVPESFFESMQKLQVLDLTGLSFTSLPSSMEFLENLTSLSLDDCHLEDVTALGKLKGLQFLSFFRSEITRLPKEIGELVELRLLNLSRCVMLKVIEPGVLKSLVNLEVLNMSYSFNWWEAEDETPRSNASLAEFKNMKKLTTLYIGIPHSANLPRDLPFGKLNKHEILIGDCWGWQFEDESRTLKLKLDSGNLLLEQWVQRCLQRAQDLHLVGLRDNHNIHDLCFQDFQELKHLHVQNSPSLQYIVHSTEDIQCTAFVRLESLFLNNLNNMEKTFHGRLAPESFSKLKIVKLDNCGEIKYLFPSSMMRIFLPLEDIEISRCHSIKQIVVDAEVDEDGDEIDVDPEVKSYNLRWLTLRNLPKMTNFYKIIDHSVVLFDRQQLIKLQSLEAMTVEKCHLIREVFDLEELTTSGDVEILCRLTRLTLSGLPSLERIWNKNPRKALCFRNLEALKVQNCENLRFLFSSSMAKALVQIKEIEIASCVLMEEIMYVQEEELAEATTTDTLEFPLLTSLSLVELSNLKTFSYGKYCIHCPSLTRLTISKCPKMMIFSSFKGRQQLMTSDRGLQQAFGRINSSLSLPSFFNEKVHFPSLEELKLSSMCQLKRIWHNQLHEQSFCKLASLTIELCENLSHVFPSNSMDMLPSLSKIKAIGCPSLEALFEPISHSFEKRQKPLVFPALREMTLLNLSGLRDILKSDCEVTLAFPSLMEVNVRGCHSLTYLFSSATVEALDKLAMLDVSCCNNLRGIIVMGEGKGKTLETLKFHQLSTLKLGDLENLISFRLVSCASDGLHPLFDEKVKFPNIESMEISHMNNLENIWLDDLASNAFSKLKTLVVKYCEKLSFIFSSYTMLTRFQNLEKISITDCGSLEVVFHVQELDFSEACPTRTFELRELVLTRLPKMKHVWSGHPQGGLTFGHLRCMEIVECERLKSLFPSSVAKSMTQLEELLVRECGVQEIIVEEDKVEMNARDLFFPRLTDMKLLELPDLRSFYRNSHTSTWPLLKKLQVRHCSKMRSFSFACEFQSCQGTSTIENQLALFSFEKVIPNLKRLTLMSEDVTMMTQQHHYVFRDLIELDLACYHDENVGFPSDFLLHRFPDLEVLSLSYSSLEEIFPEDVCGHGGATSYGELTDMETPLKALKNLQQLELNKLCKLQRVWKDGSLMAEILKQIETLLISECSSLSIVLPSPIAFQRLTELEVKDCAGLVHMGTCSVMTSLVHLTWLTLRNCGAMEDVVTDDGNGIEEISFPKLRRLILDGLPSLKSFSTVNCTFMFPLLWYIIVKQCPKMNIFCNGALSTPGLHEVRLSDEDYEGRWEGDLNTTIQFLST</sequence>
<comment type="caution">
    <text evidence="8">The sequence shown here is derived from an EMBL/GenBank/DDBJ whole genome shotgun (WGS) entry which is preliminary data.</text>
</comment>
<dbReference type="Pfam" id="PF23247">
    <property type="entry name" value="LRR_RPS2"/>
    <property type="match status" value="4"/>
</dbReference>
<dbReference type="GO" id="GO:0005524">
    <property type="term" value="F:ATP binding"/>
    <property type="evidence" value="ECO:0007669"/>
    <property type="project" value="UniProtKB-KW"/>
</dbReference>
<evidence type="ECO:0000259" key="6">
    <source>
        <dbReference type="Pfam" id="PF00931"/>
    </source>
</evidence>